<dbReference type="InterPro" id="IPR004697">
    <property type="entry name" value="AbgT"/>
</dbReference>
<proteinExistence type="predicted"/>
<feature type="transmembrane region" description="Helical" evidence="2">
    <location>
        <begin position="103"/>
        <end position="122"/>
    </location>
</feature>
<dbReference type="RefSeq" id="WP_081764493.1">
    <property type="nucleotide sequence ID" value="NZ_CBYN010000025.1"/>
</dbReference>
<dbReference type="Proteomes" id="UP001218071">
    <property type="component" value="Chromosome"/>
</dbReference>
<reference evidence="3 4" key="1">
    <citation type="submission" date="2020-10" db="EMBL/GenBank/DDBJ databases">
        <title>Complete genome sequence of Corynebacterium jeddahense DSM 45997, type strain of Corynebacterium jeddahense.</title>
        <authorList>
            <person name="Busche T."/>
            <person name="Kalinowski J."/>
            <person name="Ruckert C."/>
        </authorList>
    </citation>
    <scope>NUCLEOTIDE SEQUENCE [LARGE SCALE GENOMIC DNA]</scope>
    <source>
        <strain evidence="3 4">DSM 45997</strain>
    </source>
</reference>
<feature type="transmembrane region" description="Helical" evidence="2">
    <location>
        <begin position="48"/>
        <end position="68"/>
    </location>
</feature>
<protein>
    <submittedName>
        <fullName evidence="3">p-aminobenzoyl-glutamate transport protein</fullName>
    </submittedName>
</protein>
<feature type="transmembrane region" description="Helical" evidence="2">
    <location>
        <begin position="143"/>
        <end position="166"/>
    </location>
</feature>
<keyword evidence="2" id="KW-0472">Membrane</keyword>
<dbReference type="PANTHER" id="PTHR30282:SF0">
    <property type="entry name" value="P-AMINOBENZOYL-GLUTAMATE TRANSPORT PROTEIN"/>
    <property type="match status" value="1"/>
</dbReference>
<feature type="transmembrane region" description="Helical" evidence="2">
    <location>
        <begin position="338"/>
        <end position="357"/>
    </location>
</feature>
<feature type="transmembrane region" description="Helical" evidence="2">
    <location>
        <begin position="450"/>
        <end position="469"/>
    </location>
</feature>
<feature type="region of interest" description="Disordered" evidence="1">
    <location>
        <begin position="1"/>
        <end position="28"/>
    </location>
</feature>
<feature type="transmembrane region" description="Helical" evidence="2">
    <location>
        <begin position="378"/>
        <end position="397"/>
    </location>
</feature>
<evidence type="ECO:0000313" key="3">
    <source>
        <dbReference type="EMBL" id="WCZ38181.1"/>
    </source>
</evidence>
<sequence length="542" mass="57528">MTDATEPTTPTSTTPTQPSDTDPPRRASATDKVLAGIEKVGNALPEPFTLFLLLFLITGIISTAMAWAGAEVQVPGSDDIRQIKGLFTKEGLAWFTVNIGENYVGFPPLAYVLPIILAVGIAERSGMLSALIRSLFGSANTVVLPYAVGIIGVSASLIADPAFIVIPPLAAMVFQAAGRHPVAGLLGGFASVGAGYATSLLPGSLDALFAGITNSVMESLPGIETNEVTVVSNYWFNLASASILGFLAGFIIDKILEPRLRKLGVPDAMVEGDDGMSRDRDGNEISAELAPNERRGLRATLWATLVLTIITVVAVLVPNSPWRNEDGGFLPDSPLMESSVFLVVMYFVVMGLAYGAAAGTVKSVTDMTDMMGEAMKDMIGFLILAFILGQFIALFNWSGIGTFTAVKGAQALESAGISGFGAIVAFVVLASCLNLLIISGSALWTLMASVFVPMFALLGFDPAFVQAAYRVGDSATQIITPLNPYIIVVLSQLRRYEPKAGVGTLMSRLIVFTVPFWLFWLALLFVWYQFDLPLGPGSSIFL</sequence>
<evidence type="ECO:0000313" key="4">
    <source>
        <dbReference type="Proteomes" id="UP001218071"/>
    </source>
</evidence>
<feature type="transmembrane region" description="Helical" evidence="2">
    <location>
        <begin position="417"/>
        <end position="438"/>
    </location>
</feature>
<keyword evidence="4" id="KW-1185">Reference proteome</keyword>
<evidence type="ECO:0000256" key="2">
    <source>
        <dbReference type="SAM" id="Phobius"/>
    </source>
</evidence>
<feature type="transmembrane region" description="Helical" evidence="2">
    <location>
        <begin position="505"/>
        <end position="528"/>
    </location>
</feature>
<evidence type="ECO:0000256" key="1">
    <source>
        <dbReference type="SAM" id="MobiDB-lite"/>
    </source>
</evidence>
<accession>A0ABY7UHV1</accession>
<gene>
    <name evidence="3" type="primary">abgT1</name>
    <name evidence="3" type="ORF">CJEDD_02800</name>
</gene>
<feature type="transmembrane region" description="Helical" evidence="2">
    <location>
        <begin position="475"/>
        <end position="493"/>
    </location>
</feature>
<keyword evidence="2" id="KW-1133">Transmembrane helix</keyword>
<organism evidence="3 4">
    <name type="scientific">Corynebacterium jeddahense</name>
    <dbReference type="NCBI Taxonomy" id="1414719"/>
    <lineage>
        <taxon>Bacteria</taxon>
        <taxon>Bacillati</taxon>
        <taxon>Actinomycetota</taxon>
        <taxon>Actinomycetes</taxon>
        <taxon>Mycobacteriales</taxon>
        <taxon>Corynebacteriaceae</taxon>
        <taxon>Corynebacterium</taxon>
    </lineage>
</organism>
<feature type="compositionally biased region" description="Low complexity" evidence="1">
    <location>
        <begin position="1"/>
        <end position="20"/>
    </location>
</feature>
<feature type="transmembrane region" description="Helical" evidence="2">
    <location>
        <begin position="234"/>
        <end position="252"/>
    </location>
</feature>
<dbReference type="Pfam" id="PF03806">
    <property type="entry name" value="ABG_transport"/>
    <property type="match status" value="1"/>
</dbReference>
<dbReference type="EMBL" id="CP063194">
    <property type="protein sequence ID" value="WCZ38181.1"/>
    <property type="molecule type" value="Genomic_DNA"/>
</dbReference>
<feature type="transmembrane region" description="Helical" evidence="2">
    <location>
        <begin position="299"/>
        <end position="318"/>
    </location>
</feature>
<dbReference type="PANTHER" id="PTHR30282">
    <property type="entry name" value="P-AMINOBENZOYL GLUTAMATE TRANSPORTER"/>
    <property type="match status" value="1"/>
</dbReference>
<name>A0ABY7UHV1_9CORY</name>
<keyword evidence="2" id="KW-0812">Transmembrane</keyword>